<dbReference type="RefSeq" id="XP_033667729.1">
    <property type="nucleotide sequence ID" value="XM_033806536.1"/>
</dbReference>
<dbReference type="GeneID" id="54559808"/>
<accession>A0A6A6CL02</accession>
<name>A0A6A6CL02_ZASCE</name>
<dbReference type="AlphaFoldDB" id="A0A6A6CL02"/>
<keyword evidence="2" id="KW-1185">Reference proteome</keyword>
<sequence length="499" mass="55253">MGDRQQFVVAAKVNGKYRMVASVHHQSIYGRTSLRQCLSILKILSAACNLPNIRRELADAASSVKPSISLDAYPFISTALIVGSSYHEEGSYTANVLPHKLDVSWDTFPTDEGIVVFDITDPSTPRYGYLWLGGDISRAQYVSRLPLMTVMTAAKYSSGYYNVAELARNNVNGILAELRGFCLIDVAMLRDLWPNSKFRDTKKPSSPPDLQVLSLEDFGSAVIDGYLKAELAELPTTQELRKYRECIAKRFAADPLLLHDKRGWELFTHFVGGVNEVDLTPFVDIRMEQVMAIVKAASARKSLTLHLPSNDSINIEHLRSIVSTTAVCGLHLGRTKQVKLKQMLTELFKDTSLTKLTSPLMFSRVVQITFGPDENLQQAQVRVTEAFPNGIGTRFPLRQIVYLTSVAEAKAKRLESGGLCWKQRTAKSHSVALFVKDALLSIHEMVKLAPAALARLATAQEWQLESQPVAKIVLGIAKMLSIDVRAIFTPESSSSSSSY</sequence>
<dbReference type="OrthoDB" id="3798564at2759"/>
<dbReference type="EMBL" id="ML993595">
    <property type="protein sequence ID" value="KAF2166840.1"/>
    <property type="molecule type" value="Genomic_DNA"/>
</dbReference>
<evidence type="ECO:0000313" key="2">
    <source>
        <dbReference type="Proteomes" id="UP000799537"/>
    </source>
</evidence>
<evidence type="ECO:0000313" key="1">
    <source>
        <dbReference type="EMBL" id="KAF2166840.1"/>
    </source>
</evidence>
<organism evidence="1 2">
    <name type="scientific">Zasmidium cellare ATCC 36951</name>
    <dbReference type="NCBI Taxonomy" id="1080233"/>
    <lineage>
        <taxon>Eukaryota</taxon>
        <taxon>Fungi</taxon>
        <taxon>Dikarya</taxon>
        <taxon>Ascomycota</taxon>
        <taxon>Pezizomycotina</taxon>
        <taxon>Dothideomycetes</taxon>
        <taxon>Dothideomycetidae</taxon>
        <taxon>Mycosphaerellales</taxon>
        <taxon>Mycosphaerellaceae</taxon>
        <taxon>Zasmidium</taxon>
    </lineage>
</organism>
<reference evidence="1" key="1">
    <citation type="journal article" date="2020" name="Stud. Mycol.">
        <title>101 Dothideomycetes genomes: a test case for predicting lifestyles and emergence of pathogens.</title>
        <authorList>
            <person name="Haridas S."/>
            <person name="Albert R."/>
            <person name="Binder M."/>
            <person name="Bloem J."/>
            <person name="Labutti K."/>
            <person name="Salamov A."/>
            <person name="Andreopoulos B."/>
            <person name="Baker S."/>
            <person name="Barry K."/>
            <person name="Bills G."/>
            <person name="Bluhm B."/>
            <person name="Cannon C."/>
            <person name="Castanera R."/>
            <person name="Culley D."/>
            <person name="Daum C."/>
            <person name="Ezra D."/>
            <person name="Gonzalez J."/>
            <person name="Henrissat B."/>
            <person name="Kuo A."/>
            <person name="Liang C."/>
            <person name="Lipzen A."/>
            <person name="Lutzoni F."/>
            <person name="Magnuson J."/>
            <person name="Mondo S."/>
            <person name="Nolan M."/>
            <person name="Ohm R."/>
            <person name="Pangilinan J."/>
            <person name="Park H.-J."/>
            <person name="Ramirez L."/>
            <person name="Alfaro M."/>
            <person name="Sun H."/>
            <person name="Tritt A."/>
            <person name="Yoshinaga Y."/>
            <person name="Zwiers L.-H."/>
            <person name="Turgeon B."/>
            <person name="Goodwin S."/>
            <person name="Spatafora J."/>
            <person name="Crous P."/>
            <person name="Grigoriev I."/>
        </authorList>
    </citation>
    <scope>NUCLEOTIDE SEQUENCE</scope>
    <source>
        <strain evidence="1">ATCC 36951</strain>
    </source>
</reference>
<gene>
    <name evidence="1" type="ORF">M409DRAFT_22895</name>
</gene>
<protein>
    <submittedName>
        <fullName evidence="1">Uncharacterized protein</fullName>
    </submittedName>
</protein>
<proteinExistence type="predicted"/>
<dbReference type="Proteomes" id="UP000799537">
    <property type="component" value="Unassembled WGS sequence"/>
</dbReference>